<evidence type="ECO:0000256" key="1">
    <source>
        <dbReference type="SAM" id="Phobius"/>
    </source>
</evidence>
<evidence type="ECO:0000259" key="2">
    <source>
        <dbReference type="Pfam" id="PF13401"/>
    </source>
</evidence>
<dbReference type="CDD" id="cd00009">
    <property type="entry name" value="AAA"/>
    <property type="match status" value="1"/>
</dbReference>
<dbReference type="InterPro" id="IPR027417">
    <property type="entry name" value="P-loop_NTPase"/>
</dbReference>
<name>A0A432ZQM2_9GAMM</name>
<evidence type="ECO:0000313" key="3">
    <source>
        <dbReference type="EMBL" id="RUO80142.1"/>
    </source>
</evidence>
<accession>A0A432ZQM2</accession>
<dbReference type="GO" id="GO:0016887">
    <property type="term" value="F:ATP hydrolysis activity"/>
    <property type="evidence" value="ECO:0007669"/>
    <property type="project" value="InterPro"/>
</dbReference>
<dbReference type="InterPro" id="IPR049945">
    <property type="entry name" value="AAA_22"/>
</dbReference>
<dbReference type="OrthoDB" id="9780149at2"/>
<dbReference type="SUPFAM" id="SSF52540">
    <property type="entry name" value="P-loop containing nucleoside triphosphate hydrolases"/>
    <property type="match status" value="1"/>
</dbReference>
<proteinExistence type="predicted"/>
<gene>
    <name evidence="3" type="ORF">CWI84_07545</name>
</gene>
<comment type="caution">
    <text evidence="3">The sequence shown here is derived from an EMBL/GenBank/DDBJ whole genome shotgun (WGS) entry which is preliminary data.</text>
</comment>
<dbReference type="PANTHER" id="PTHR35894">
    <property type="entry name" value="GENERAL SECRETION PATHWAY PROTEIN A-RELATED"/>
    <property type="match status" value="1"/>
</dbReference>
<dbReference type="EMBL" id="PIQH01000006">
    <property type="protein sequence ID" value="RUO80142.1"/>
    <property type="molecule type" value="Genomic_DNA"/>
</dbReference>
<dbReference type="RefSeq" id="WP_126841980.1">
    <property type="nucleotide sequence ID" value="NZ_PIQH01000006.1"/>
</dbReference>
<dbReference type="Proteomes" id="UP000287996">
    <property type="component" value="Unassembled WGS sequence"/>
</dbReference>
<feature type="transmembrane region" description="Helical" evidence="1">
    <location>
        <begin position="278"/>
        <end position="297"/>
    </location>
</feature>
<keyword evidence="4" id="KW-1185">Reference proteome</keyword>
<dbReference type="InterPro" id="IPR052026">
    <property type="entry name" value="ExeA_AAA_ATPase_DNA-bind"/>
</dbReference>
<keyword evidence="1" id="KW-0812">Transmembrane</keyword>
<keyword evidence="1" id="KW-0472">Membrane</keyword>
<feature type="domain" description="ORC1/DEAH AAA+ ATPase" evidence="2">
    <location>
        <begin position="42"/>
        <end position="171"/>
    </location>
</feature>
<dbReference type="AlphaFoldDB" id="A0A432ZQM2"/>
<keyword evidence="1" id="KW-1133">Transmembrane helix</keyword>
<dbReference type="Pfam" id="PF13401">
    <property type="entry name" value="AAA_22"/>
    <property type="match status" value="1"/>
</dbReference>
<protein>
    <submittedName>
        <fullName evidence="3">AAA family ATPase</fullName>
    </submittedName>
</protein>
<dbReference type="PANTHER" id="PTHR35894:SF7">
    <property type="entry name" value="GENERAL SECRETION PATHWAY PROTEIN A-RELATED"/>
    <property type="match status" value="1"/>
</dbReference>
<reference evidence="3 4" key="1">
    <citation type="journal article" date="2011" name="Front. Microbiol.">
        <title>Genomic signatures of strain selection and enhancement in Bacillus atrophaeus var. globigii, a historical biowarfare simulant.</title>
        <authorList>
            <person name="Gibbons H.S."/>
            <person name="Broomall S.M."/>
            <person name="McNew L.A."/>
            <person name="Daligault H."/>
            <person name="Chapman C."/>
            <person name="Bruce D."/>
            <person name="Karavis M."/>
            <person name="Krepps M."/>
            <person name="McGregor P.A."/>
            <person name="Hong C."/>
            <person name="Park K.H."/>
            <person name="Akmal A."/>
            <person name="Feldman A."/>
            <person name="Lin J.S."/>
            <person name="Chang W.E."/>
            <person name="Higgs B.W."/>
            <person name="Demirev P."/>
            <person name="Lindquist J."/>
            <person name="Liem A."/>
            <person name="Fochler E."/>
            <person name="Read T.D."/>
            <person name="Tapia R."/>
            <person name="Johnson S."/>
            <person name="Bishop-Lilly K.A."/>
            <person name="Detter C."/>
            <person name="Han C."/>
            <person name="Sozhamannan S."/>
            <person name="Rosenzweig C.N."/>
            <person name="Skowronski E.W."/>
        </authorList>
    </citation>
    <scope>NUCLEOTIDE SEQUENCE [LARGE SCALE GENOMIC DNA]</scope>
    <source>
        <strain evidence="3 4">CC-PW-9</strain>
    </source>
</reference>
<sequence length="303" mass="34767">MYLYHFGLRELPFTIAPNTHFYYQLQSHQAALDVLLTALKTGEGFIKVVGEVGTGKTLLCRKLLMEMPDHFVTVYVPDPYLNPSELREAIARELQIPFQADGNQQQLASAIQQRLMAIHREGRSVAILIDEAQALPSESLEALRLLSNVETESRKLVHIVLFGQPELDERLATRALRQLRQRISFSYNLAAMSRKEMTEYIAHRLRVAGYKGPPIFSSTIVNRLYRSSRGIPRLINILCHKMLLLAYGEGRVQVTTRQFRLAVKDTTDAEQPRLWRGVWWMLLGLAAVAAAIGWYQGWWHEYY</sequence>
<evidence type="ECO:0000313" key="4">
    <source>
        <dbReference type="Proteomes" id="UP000287996"/>
    </source>
</evidence>
<organism evidence="3 4">
    <name type="scientific">Idiomarina tyrosinivorans</name>
    <dbReference type="NCBI Taxonomy" id="1445662"/>
    <lineage>
        <taxon>Bacteria</taxon>
        <taxon>Pseudomonadati</taxon>
        <taxon>Pseudomonadota</taxon>
        <taxon>Gammaproteobacteria</taxon>
        <taxon>Alteromonadales</taxon>
        <taxon>Idiomarinaceae</taxon>
        <taxon>Idiomarina</taxon>
    </lineage>
</organism>
<dbReference type="Gene3D" id="3.40.50.300">
    <property type="entry name" value="P-loop containing nucleotide triphosphate hydrolases"/>
    <property type="match status" value="1"/>
</dbReference>